<dbReference type="Proteomes" id="UP000216438">
    <property type="component" value="Chromosome"/>
</dbReference>
<protein>
    <submittedName>
        <fullName evidence="2">Conjugal transfer protein TrbA</fullName>
    </submittedName>
</protein>
<evidence type="ECO:0000313" key="3">
    <source>
        <dbReference type="Proteomes" id="UP000216438"/>
    </source>
</evidence>
<feature type="domain" description="DotM C-terminal cytoplasmic" evidence="1">
    <location>
        <begin position="179"/>
        <end position="354"/>
    </location>
</feature>
<proteinExistence type="predicted"/>
<organism evidence="2 3">
    <name type="scientific">Candidatus Hamiltonella defensa</name>
    <name type="common">Bemisia tabaci</name>
    <dbReference type="NCBI Taxonomy" id="672795"/>
    <lineage>
        <taxon>Bacteria</taxon>
        <taxon>Pseudomonadati</taxon>
        <taxon>Pseudomonadota</taxon>
        <taxon>Gammaproteobacteria</taxon>
        <taxon>Enterobacterales</taxon>
        <taxon>Enterobacteriaceae</taxon>
        <taxon>aphid secondary symbionts</taxon>
        <taxon>Candidatus Williamhamiltonella</taxon>
    </lineage>
</organism>
<gene>
    <name evidence="2" type="ORF">BA171_07985</name>
</gene>
<evidence type="ECO:0000313" key="2">
    <source>
        <dbReference type="EMBL" id="ASX26920.1"/>
    </source>
</evidence>
<reference evidence="3" key="1">
    <citation type="submission" date="2016-06" db="EMBL/GenBank/DDBJ databases">
        <authorList>
            <person name="Chen W."/>
            <person name="Hasegawa D.K."/>
        </authorList>
    </citation>
    <scope>NUCLEOTIDE SEQUENCE [LARGE SCALE GENOMIC DNA]</scope>
    <source>
        <strain evidence="3">MEAM1</strain>
    </source>
</reference>
<accession>A0A249E0Q0</accession>
<name>A0A249E0Q0_9ENTR</name>
<dbReference type="OrthoDB" id="5616932at2"/>
<dbReference type="EMBL" id="CP016303">
    <property type="protein sequence ID" value="ASX26920.1"/>
    <property type="molecule type" value="Genomic_DNA"/>
</dbReference>
<dbReference type="Pfam" id="PF23127">
    <property type="entry name" value="DotM_C"/>
    <property type="match status" value="1"/>
</dbReference>
<evidence type="ECO:0000259" key="1">
    <source>
        <dbReference type="Pfam" id="PF23127"/>
    </source>
</evidence>
<reference evidence="2 3" key="2">
    <citation type="submission" date="2017-09" db="EMBL/GenBank/DDBJ databases">
        <title>The genome of whitefly Bemisia tabaci, a global crop pest, provides novel insights into virus transmission, host adaptation and insecticide resistance.</title>
        <authorList>
            <person name="Kaur N."/>
            <person name="Kliot A."/>
            <person name="Pinheiro P.V."/>
            <person name="Luan J."/>
            <person name="Zheng Y."/>
            <person name="Liu W."/>
            <person name="Sun H."/>
            <person name="Yang X."/>
            <person name="Xu Y."/>
            <person name="Luo Y."/>
            <person name="Kruse A."/>
            <person name="Fisher T.W."/>
            <person name="Nelson D.R."/>
            <person name="Elimelech M."/>
            <person name="MacCoss M."/>
            <person name="Johnson R."/>
            <person name="Cohen E."/>
            <person name="Hunter W.B."/>
            <person name="Brown J.K."/>
            <person name="Jander G."/>
            <person name="Cilia M."/>
            <person name="Douglas A.E."/>
            <person name="Ghanim M."/>
            <person name="Simmons A.M."/>
            <person name="Wintermantel W.M."/>
            <person name="Ling K.-S."/>
            <person name="Fei Z."/>
        </authorList>
    </citation>
    <scope>NUCLEOTIDE SEQUENCE [LARGE SCALE GENOMIC DNA]</scope>
    <source>
        <strain evidence="2 3">MEAM1</strain>
    </source>
</reference>
<dbReference type="InterPro" id="IPR056464">
    <property type="entry name" value="DotM_C"/>
</dbReference>
<dbReference type="AlphaFoldDB" id="A0A249E0Q0"/>
<dbReference type="RefSeq" id="WP_046493786.1">
    <property type="nucleotide sequence ID" value="NZ_CP016303.1"/>
</dbReference>
<sequence length="369" mass="41967">MDKHRISPPKNDGFLLLSAFIGVSVIFWFFLEEVIYWSCAALYQCWRACDVPLIRSFVAPRINLLAQTANSADNVTILHWLDVMNQTAGVLLLFLIPLCILAIYVTLTHPSNKTRREISIHSLPKIMARFSPSVIPALCYGDRKTQLLNTNPPEHQSALSPEEFAHKHHLVLNQRLDHEKATVVFTQQLGRKITQLSELNACERALWAIFGGQFFFNDRQAAEALLDTLNRSCLIKSRRDKGQRGTPVFSVTHPAFKKVSGHPDAKNWIKKHPYARTALAALHANDLHLPTARFRWLKGLDRPLWYALCSYDRPKPFIEGAGIVTQMHWEQEAAKHQVTLPSPVLRYAVQGLEKDLINIGKVTDDRTKK</sequence>